<feature type="region of interest" description="Disordered" evidence="1">
    <location>
        <begin position="575"/>
        <end position="594"/>
    </location>
</feature>
<keyword evidence="4" id="KW-1185">Reference proteome</keyword>
<comment type="caution">
    <text evidence="3">The sequence shown here is derived from an EMBL/GenBank/DDBJ whole genome shotgun (WGS) entry which is preliminary data.</text>
</comment>
<accession>A0ABR0KCY5</accession>
<protein>
    <recommendedName>
        <fullName evidence="2">T6SS Phospholipase effector Tle1-like catalytic domain-containing protein</fullName>
    </recommendedName>
</protein>
<proteinExistence type="predicted"/>
<feature type="region of interest" description="Disordered" evidence="1">
    <location>
        <begin position="536"/>
        <end position="569"/>
    </location>
</feature>
<reference evidence="3 4" key="1">
    <citation type="submission" date="2023-08" db="EMBL/GenBank/DDBJ databases">
        <title>Black Yeasts Isolated from many extreme environments.</title>
        <authorList>
            <person name="Coleine C."/>
            <person name="Stajich J.E."/>
            <person name="Selbmann L."/>
        </authorList>
    </citation>
    <scope>NUCLEOTIDE SEQUENCE [LARGE SCALE GENOMIC DNA]</scope>
    <source>
        <strain evidence="3 4">CCFEE 5885</strain>
    </source>
</reference>
<evidence type="ECO:0000313" key="4">
    <source>
        <dbReference type="Proteomes" id="UP001345013"/>
    </source>
</evidence>
<evidence type="ECO:0000259" key="2">
    <source>
        <dbReference type="Pfam" id="PF09994"/>
    </source>
</evidence>
<dbReference type="PANTHER" id="PTHR33840:SF1">
    <property type="entry name" value="TLE1 PHOSPHOLIPASE DOMAIN-CONTAINING PROTEIN"/>
    <property type="match status" value="1"/>
</dbReference>
<dbReference type="InterPro" id="IPR018712">
    <property type="entry name" value="Tle1-like_cat"/>
</dbReference>
<dbReference type="Proteomes" id="UP001345013">
    <property type="component" value="Unassembled WGS sequence"/>
</dbReference>
<gene>
    <name evidence="3" type="ORF">LTR24_004047</name>
</gene>
<evidence type="ECO:0000256" key="1">
    <source>
        <dbReference type="SAM" id="MobiDB-lite"/>
    </source>
</evidence>
<dbReference type="EMBL" id="JAVRRG010000040">
    <property type="protein sequence ID" value="KAK5093665.1"/>
    <property type="molecule type" value="Genomic_DNA"/>
</dbReference>
<dbReference type="PANTHER" id="PTHR33840">
    <property type="match status" value="1"/>
</dbReference>
<feature type="domain" description="T6SS Phospholipase effector Tle1-like catalytic" evidence="2">
    <location>
        <begin position="30"/>
        <end position="317"/>
    </location>
</feature>
<feature type="compositionally biased region" description="Polar residues" evidence="1">
    <location>
        <begin position="557"/>
        <end position="569"/>
    </location>
</feature>
<sequence>MATSRPAVNTQTHNEYESSNPMQIHTCPKKRLIIACDGTWMDSDGVEQVPSNITRIVRAIPAVGVDHTGPETKPISQVTFYQNGVGTGSGGWYDQYIGKYVSGATGEGLAANIREAYSFICCNYHRGDDIILLGFSRGAFTARSISTLIKQVGLLTPKGLSRLVEITDDWEHQNNKCYKTPYPDEPFSNRPSFSTKEYHKTLHDLHMTRQNIDVKCVAVWDTVGALGLPTIALFPQPAAKEFAFVDTRVEDNIEYAFQALGLDEKRRSYAPSIWFKPPEQKLPVVLKQTWFPGVHSDVGGSYSNDDIANITLAWMVGQLEEQKLVTFNRDYIVRLVRGTIKHHAQESRKLEEHHPQSLVRANTFGPMRKWGLGKIHNSYTLFFRLGGERTRTPMEHSEVSRETMKPTEKLLQGTHEKMHASVRVRMALDGRGYDDKGRYISEALKGWKYIYGRCAQPDTPFQVQQPGEVGKLKDVEWVKVVTEDGKKEEVARMAEDRMTEFERLILRHWTAAEDGWEEEADQREYEVDTARPTARESSRFWESPSVARESAKGSRNGVANGTANGTVNGMQIVREAEENGGGRSRHLRLATDID</sequence>
<organism evidence="3 4">
    <name type="scientific">Lithohypha guttulata</name>
    <dbReference type="NCBI Taxonomy" id="1690604"/>
    <lineage>
        <taxon>Eukaryota</taxon>
        <taxon>Fungi</taxon>
        <taxon>Dikarya</taxon>
        <taxon>Ascomycota</taxon>
        <taxon>Pezizomycotina</taxon>
        <taxon>Eurotiomycetes</taxon>
        <taxon>Chaetothyriomycetidae</taxon>
        <taxon>Chaetothyriales</taxon>
        <taxon>Trichomeriaceae</taxon>
        <taxon>Lithohypha</taxon>
    </lineage>
</organism>
<feature type="region of interest" description="Disordered" evidence="1">
    <location>
        <begin position="1"/>
        <end position="21"/>
    </location>
</feature>
<evidence type="ECO:0000313" key="3">
    <source>
        <dbReference type="EMBL" id="KAK5093665.1"/>
    </source>
</evidence>
<name>A0ABR0KCY5_9EURO</name>
<dbReference type="Pfam" id="PF09994">
    <property type="entry name" value="T6SS_Tle1-like_cat"/>
    <property type="match status" value="1"/>
</dbReference>